<comment type="similarity">
    <text evidence="2">Belongs to the fimbrial protein family.</text>
</comment>
<gene>
    <name evidence="7" type="ORF">DA103_09745</name>
</gene>
<evidence type="ECO:0000256" key="1">
    <source>
        <dbReference type="ARBA" id="ARBA00004561"/>
    </source>
</evidence>
<protein>
    <submittedName>
        <fullName evidence="7">Ferrous iron transporter B</fullName>
    </submittedName>
</protein>
<dbReference type="InterPro" id="IPR050263">
    <property type="entry name" value="Bact_Fimbrial_Adh_Pro"/>
</dbReference>
<dbReference type="GO" id="GO:0009289">
    <property type="term" value="C:pilus"/>
    <property type="evidence" value="ECO:0007669"/>
    <property type="project" value="UniProtKB-SubCell"/>
</dbReference>
<dbReference type="SUPFAM" id="SSF49401">
    <property type="entry name" value="Bacterial adhesins"/>
    <property type="match status" value="1"/>
</dbReference>
<dbReference type="RefSeq" id="WP_108090135.1">
    <property type="nucleotide sequence ID" value="NZ_PZPP01000010.1"/>
</dbReference>
<dbReference type="InterPro" id="IPR000259">
    <property type="entry name" value="Adhesion_dom_fimbrial"/>
</dbReference>
<evidence type="ECO:0000256" key="2">
    <source>
        <dbReference type="ARBA" id="ARBA00006671"/>
    </source>
</evidence>
<dbReference type="OrthoDB" id="6466381at2"/>
<dbReference type="Pfam" id="PF00419">
    <property type="entry name" value="Fimbrial"/>
    <property type="match status" value="1"/>
</dbReference>
<dbReference type="GO" id="GO:0043709">
    <property type="term" value="P:cell adhesion involved in single-species biofilm formation"/>
    <property type="evidence" value="ECO:0007669"/>
    <property type="project" value="TreeGrafter"/>
</dbReference>
<evidence type="ECO:0000256" key="4">
    <source>
        <dbReference type="ARBA" id="ARBA00023263"/>
    </source>
</evidence>
<dbReference type="EMBL" id="PZPP01000010">
    <property type="protein sequence ID" value="PTM36040.1"/>
    <property type="molecule type" value="Genomic_DNA"/>
</dbReference>
<dbReference type="AlphaFoldDB" id="A0A2T4Y1H1"/>
<comment type="subcellular location">
    <subcellularLocation>
        <location evidence="1">Fimbrium</location>
    </subcellularLocation>
</comment>
<dbReference type="InterPro" id="IPR036937">
    <property type="entry name" value="Adhesion_dom_fimbrial_sf"/>
</dbReference>
<proteinExistence type="inferred from homology"/>
<dbReference type="Gene3D" id="2.60.40.1090">
    <property type="entry name" value="Fimbrial-type adhesion domain"/>
    <property type="match status" value="1"/>
</dbReference>
<evidence type="ECO:0000313" key="7">
    <source>
        <dbReference type="EMBL" id="PTM36040.1"/>
    </source>
</evidence>
<evidence type="ECO:0000313" key="8">
    <source>
        <dbReference type="Proteomes" id="UP000241614"/>
    </source>
</evidence>
<feature type="domain" description="Fimbrial-type adhesion" evidence="6">
    <location>
        <begin position="29"/>
        <end position="175"/>
    </location>
</feature>
<evidence type="ECO:0000256" key="3">
    <source>
        <dbReference type="ARBA" id="ARBA00022729"/>
    </source>
</evidence>
<dbReference type="PANTHER" id="PTHR33420:SF3">
    <property type="entry name" value="FIMBRIAL SUBUNIT ELFA"/>
    <property type="match status" value="1"/>
</dbReference>
<dbReference type="Proteomes" id="UP000241614">
    <property type="component" value="Unassembled WGS sequence"/>
</dbReference>
<evidence type="ECO:0000256" key="5">
    <source>
        <dbReference type="SAM" id="SignalP"/>
    </source>
</evidence>
<feature type="chain" id="PRO_5015530493" evidence="5">
    <location>
        <begin position="24"/>
        <end position="176"/>
    </location>
</feature>
<evidence type="ECO:0000259" key="6">
    <source>
        <dbReference type="Pfam" id="PF00419"/>
    </source>
</evidence>
<keyword evidence="3 5" id="KW-0732">Signal</keyword>
<comment type="caution">
    <text evidence="7">The sequence shown here is derived from an EMBL/GenBank/DDBJ whole genome shotgun (WGS) entry which is preliminary data.</text>
</comment>
<organism evidence="7 8">
    <name type="scientific">Enterobacter cloacae</name>
    <dbReference type="NCBI Taxonomy" id="550"/>
    <lineage>
        <taxon>Bacteria</taxon>
        <taxon>Pseudomonadati</taxon>
        <taxon>Pseudomonadota</taxon>
        <taxon>Gammaproteobacteria</taxon>
        <taxon>Enterobacterales</taxon>
        <taxon>Enterobacteriaceae</taxon>
        <taxon>Enterobacter</taxon>
        <taxon>Enterobacter cloacae complex</taxon>
    </lineage>
</organism>
<name>A0A2T4Y1H1_ENTCL</name>
<keyword evidence="4" id="KW-0281">Fimbrium</keyword>
<feature type="signal peptide" evidence="5">
    <location>
        <begin position="1"/>
        <end position="23"/>
    </location>
</feature>
<dbReference type="PANTHER" id="PTHR33420">
    <property type="entry name" value="FIMBRIAL SUBUNIT ELFA-RELATED"/>
    <property type="match status" value="1"/>
</dbReference>
<sequence>MKKKIIAAMFAAGSALTMTQAFAAAGTVNFNGNILDNACDVDVASQNQVVVLGDYYKTEFPTTGSRTAATQFDIVLKNCPVTVTSAKVRFDGTPDLTNASLLAIDSSVVGAATGVAINLMTADKADLPLHGSNSYSYALSSTTDNTLNFYAQYISTAASVTAGPANSVANFSVVYN</sequence>
<accession>A0A2T4Y1H1</accession>
<reference evidence="7 8" key="1">
    <citation type="submission" date="2018-04" db="EMBL/GenBank/DDBJ databases">
        <title>Genome sequencing reveals highly heavy metal resistance and biotechnology application of the novel Enterobacter cloacae amazonensis isolated from wastewater river in Manaus - Amazonas.</title>
        <authorList>
            <person name="Astolfi M.C.T."/>
            <person name="Carvalho E.B.D.S."/>
            <person name="Lacerda L.B."/>
            <person name="Pinto M.V."/>
            <person name="Nogueira V.B."/>
            <person name="Barros A.M."/>
            <person name="Astolfi-Filho S."/>
        </authorList>
    </citation>
    <scope>NUCLEOTIDE SEQUENCE [LARGE SCALE GENOMIC DNA]</scope>
    <source>
        <strain evidence="8">amazonensis</strain>
    </source>
</reference>
<dbReference type="InterPro" id="IPR008966">
    <property type="entry name" value="Adhesion_dom_sf"/>
</dbReference>